<comment type="caution">
    <text evidence="2">The sequence shown here is derived from an EMBL/GenBank/DDBJ whole genome shotgun (WGS) entry which is preliminary data.</text>
</comment>
<dbReference type="RefSeq" id="WP_264516034.1">
    <property type="nucleotide sequence ID" value="NZ_JAPDDR010000015.1"/>
</dbReference>
<protein>
    <submittedName>
        <fullName evidence="2">Uncharacterized protein</fullName>
    </submittedName>
</protein>
<keyword evidence="1" id="KW-0732">Signal</keyword>
<evidence type="ECO:0000313" key="2">
    <source>
        <dbReference type="EMBL" id="MCW1916458.1"/>
    </source>
</evidence>
<proteinExistence type="predicted"/>
<feature type="chain" id="PRO_5045209300" evidence="1">
    <location>
        <begin position="20"/>
        <end position="183"/>
    </location>
</feature>
<feature type="signal peptide" evidence="1">
    <location>
        <begin position="1"/>
        <end position="19"/>
    </location>
</feature>
<evidence type="ECO:0000256" key="1">
    <source>
        <dbReference type="SAM" id="SignalP"/>
    </source>
</evidence>
<dbReference type="Proteomes" id="UP001165653">
    <property type="component" value="Unassembled WGS sequence"/>
</dbReference>
<evidence type="ECO:0000313" key="3">
    <source>
        <dbReference type="Proteomes" id="UP001165653"/>
    </source>
</evidence>
<organism evidence="2 3">
    <name type="scientific">Luteolibacter rhizosphaerae</name>
    <dbReference type="NCBI Taxonomy" id="2989719"/>
    <lineage>
        <taxon>Bacteria</taxon>
        <taxon>Pseudomonadati</taxon>
        <taxon>Verrucomicrobiota</taxon>
        <taxon>Verrucomicrobiia</taxon>
        <taxon>Verrucomicrobiales</taxon>
        <taxon>Verrucomicrobiaceae</taxon>
        <taxon>Luteolibacter</taxon>
    </lineage>
</organism>
<name>A0ABT3G9D3_9BACT</name>
<reference evidence="2" key="1">
    <citation type="submission" date="2022-10" db="EMBL/GenBank/DDBJ databases">
        <title>Luteolibacter sp. GHJ8, whole genome shotgun sequencing project.</title>
        <authorList>
            <person name="Zhao G."/>
            <person name="Shen L."/>
        </authorList>
    </citation>
    <scope>NUCLEOTIDE SEQUENCE</scope>
    <source>
        <strain evidence="2">GHJ8</strain>
    </source>
</reference>
<accession>A0ABT3G9D3</accession>
<gene>
    <name evidence="2" type="ORF">OJ996_22915</name>
</gene>
<keyword evidence="3" id="KW-1185">Reference proteome</keyword>
<sequence length="183" mass="19655">MNLKALFALLALASPLPLAATTISVVPVYEPLSMHGTDVDDGITDTGEALQATVAARPMALTGAFPEVLLESIRSPHKFPSNNPNYTVEEVNLLVLCNIGIGAEVTEEGLKVRLNIANLTVPEDVDLTARQVLKLALVAIRKTLEEYQKPQTEPLKVAILIEGVNDGTASLKELETNYVLGQQ</sequence>
<dbReference type="EMBL" id="JAPDDR010000015">
    <property type="protein sequence ID" value="MCW1916458.1"/>
    <property type="molecule type" value="Genomic_DNA"/>
</dbReference>